<evidence type="ECO:0000256" key="4">
    <source>
        <dbReference type="ARBA" id="ARBA00022729"/>
    </source>
</evidence>
<feature type="transmembrane region" description="Helical" evidence="8">
    <location>
        <begin position="113"/>
        <end position="133"/>
    </location>
</feature>
<evidence type="ECO:0000256" key="3">
    <source>
        <dbReference type="ARBA" id="ARBA00022692"/>
    </source>
</evidence>
<accession>A0A1U7XH18</accession>
<reference evidence="10" key="1">
    <citation type="journal article" date="2013" name="Genome Biol.">
        <title>Reference genomes and transcriptomes of Nicotiana sylvestris and Nicotiana tomentosiformis.</title>
        <authorList>
            <person name="Sierro N."/>
            <person name="Battey J.N."/>
            <person name="Ouadi S."/>
            <person name="Bovet L."/>
            <person name="Goepfert S."/>
            <person name="Bakaher N."/>
            <person name="Peitsch M.C."/>
            <person name="Ivanov N.V."/>
        </authorList>
    </citation>
    <scope>NUCLEOTIDE SEQUENCE [LARGE SCALE GENOMIC DNA]</scope>
</reference>
<evidence type="ECO:0000313" key="10">
    <source>
        <dbReference type="Proteomes" id="UP000189701"/>
    </source>
</evidence>
<gene>
    <name evidence="11" type="primary">LOC104237677</name>
</gene>
<evidence type="ECO:0000313" key="11">
    <source>
        <dbReference type="RefSeq" id="XP_009790168.1"/>
    </source>
</evidence>
<keyword evidence="6 8" id="KW-0472">Membrane</keyword>
<dbReference type="RefSeq" id="XP_009790168.1">
    <property type="nucleotide sequence ID" value="XM_009791866.1"/>
</dbReference>
<keyword evidence="3 8" id="KW-0812">Transmembrane</keyword>
<dbReference type="GO" id="GO:0005886">
    <property type="term" value="C:plasma membrane"/>
    <property type="evidence" value="ECO:0007669"/>
    <property type="project" value="UniProtKB-SubCell"/>
</dbReference>
<organism evidence="10 11">
    <name type="scientific">Nicotiana sylvestris</name>
    <name type="common">Wood tobacco</name>
    <name type="synonym">South American tobacco</name>
    <dbReference type="NCBI Taxonomy" id="4096"/>
    <lineage>
        <taxon>Eukaryota</taxon>
        <taxon>Viridiplantae</taxon>
        <taxon>Streptophyta</taxon>
        <taxon>Embryophyta</taxon>
        <taxon>Tracheophyta</taxon>
        <taxon>Spermatophyta</taxon>
        <taxon>Magnoliopsida</taxon>
        <taxon>eudicotyledons</taxon>
        <taxon>Gunneridae</taxon>
        <taxon>Pentapetalae</taxon>
        <taxon>asterids</taxon>
        <taxon>lamiids</taxon>
        <taxon>Solanales</taxon>
        <taxon>Solanaceae</taxon>
        <taxon>Nicotianoideae</taxon>
        <taxon>Nicotianeae</taxon>
        <taxon>Nicotiana</taxon>
    </lineage>
</organism>
<feature type="domain" description="Protein kinase" evidence="9">
    <location>
        <begin position="1"/>
        <end position="135"/>
    </location>
</feature>
<dbReference type="PROSITE" id="PS50011">
    <property type="entry name" value="PROTEIN_KINASE_DOM"/>
    <property type="match status" value="1"/>
</dbReference>
<dbReference type="Gene3D" id="1.10.510.10">
    <property type="entry name" value="Transferase(Phosphotransferase) domain 1"/>
    <property type="match status" value="1"/>
</dbReference>
<evidence type="ECO:0000256" key="6">
    <source>
        <dbReference type="ARBA" id="ARBA00023136"/>
    </source>
</evidence>
<dbReference type="GO" id="GO:0019199">
    <property type="term" value="F:transmembrane receptor protein kinase activity"/>
    <property type="evidence" value="ECO:0007669"/>
    <property type="project" value="InterPro"/>
</dbReference>
<dbReference type="Proteomes" id="UP000189701">
    <property type="component" value="Unplaced"/>
</dbReference>
<evidence type="ECO:0000256" key="5">
    <source>
        <dbReference type="ARBA" id="ARBA00022989"/>
    </source>
</evidence>
<dbReference type="AlphaFoldDB" id="A0A1U7XH18"/>
<reference evidence="11" key="2">
    <citation type="submission" date="2025-08" db="UniProtKB">
        <authorList>
            <consortium name="RefSeq"/>
        </authorList>
    </citation>
    <scope>IDENTIFICATION</scope>
    <source>
        <tissue evidence="11">Leaf</tissue>
    </source>
</reference>
<dbReference type="Pfam" id="PF07714">
    <property type="entry name" value="PK_Tyr_Ser-Thr"/>
    <property type="match status" value="1"/>
</dbReference>
<evidence type="ECO:0000256" key="1">
    <source>
        <dbReference type="ARBA" id="ARBA00004162"/>
    </source>
</evidence>
<keyword evidence="2" id="KW-1003">Cell membrane</keyword>
<keyword evidence="10" id="KW-1185">Reference proteome</keyword>
<comment type="subcellular location">
    <subcellularLocation>
        <location evidence="1">Cell membrane</location>
        <topology evidence="1">Single-pass membrane protein</topology>
    </subcellularLocation>
</comment>
<dbReference type="GO" id="GO:0045087">
    <property type="term" value="P:innate immune response"/>
    <property type="evidence" value="ECO:0007669"/>
    <property type="project" value="InterPro"/>
</dbReference>
<evidence type="ECO:0000256" key="8">
    <source>
        <dbReference type="SAM" id="Phobius"/>
    </source>
</evidence>
<dbReference type="PANTHER" id="PTHR46204:SF16">
    <property type="entry name" value="CHITIN ELICITOR RECEPTOR KINASE 1-LIKE"/>
    <property type="match status" value="1"/>
</dbReference>
<dbReference type="InterPro" id="IPR044812">
    <property type="entry name" value="CERK1/LYK3-like"/>
</dbReference>
<dbReference type="GO" id="GO:0005524">
    <property type="term" value="F:ATP binding"/>
    <property type="evidence" value="ECO:0007669"/>
    <property type="project" value="InterPro"/>
</dbReference>
<dbReference type="SUPFAM" id="SSF56112">
    <property type="entry name" value="Protein kinase-like (PK-like)"/>
    <property type="match status" value="1"/>
</dbReference>
<keyword evidence="5 8" id="KW-1133">Transmembrane helix</keyword>
<evidence type="ECO:0000256" key="7">
    <source>
        <dbReference type="ARBA" id="ARBA00023157"/>
    </source>
</evidence>
<evidence type="ECO:0000256" key="2">
    <source>
        <dbReference type="ARBA" id="ARBA00022475"/>
    </source>
</evidence>
<evidence type="ECO:0000259" key="9">
    <source>
        <dbReference type="PROSITE" id="PS50011"/>
    </source>
</evidence>
<keyword evidence="7" id="KW-1015">Disulfide bond</keyword>
<dbReference type="STRING" id="4096.A0A1U7XH18"/>
<dbReference type="PANTHER" id="PTHR46204">
    <property type="entry name" value="CHITIN ELICITOR RECEPTOR KINASE 1-RELATED"/>
    <property type="match status" value="1"/>
</dbReference>
<dbReference type="InterPro" id="IPR000719">
    <property type="entry name" value="Prot_kinase_dom"/>
</dbReference>
<dbReference type="InterPro" id="IPR001245">
    <property type="entry name" value="Ser-Thr/Tyr_kinase_cat_dom"/>
</dbReference>
<sequence length="135" mass="15250">MQKAAIKKMNMQATKEFLAKLKVLTHVHQLNLVRLIGYYVEGSLCLVHEYVENGNLNQHLNSLVPYPIMVLHFQAEHCCHGLPLVQAALHAARVLTSIIFGFLYLQICPGKLVVRYVFLIFSVFFSIVVSSALPE</sequence>
<proteinExistence type="predicted"/>
<keyword evidence="4" id="KW-0732">Signal</keyword>
<dbReference type="InterPro" id="IPR011009">
    <property type="entry name" value="Kinase-like_dom_sf"/>
</dbReference>
<name>A0A1U7XH18_NICSY</name>
<protein>
    <submittedName>
        <fullName evidence="11">Leucine-rich repeat receptor-like serine/threonine-protein kinase At2g14440 isoform X1</fullName>
    </submittedName>
</protein>